<dbReference type="GeneID" id="79303189"/>
<dbReference type="InterPro" id="IPR052339">
    <property type="entry name" value="Fe-S_Maturation_MIP18"/>
</dbReference>
<evidence type="ECO:0000313" key="2">
    <source>
        <dbReference type="EMBL" id="MFC7080211.1"/>
    </source>
</evidence>
<keyword evidence="3" id="KW-1185">Reference proteome</keyword>
<gene>
    <name evidence="2" type="ORF">ACFQJ6_08855</name>
</gene>
<proteinExistence type="predicted"/>
<evidence type="ECO:0000259" key="1">
    <source>
        <dbReference type="Pfam" id="PF01883"/>
    </source>
</evidence>
<feature type="domain" description="MIP18 family-like" evidence="1">
    <location>
        <begin position="38"/>
        <end position="70"/>
    </location>
</feature>
<feature type="domain" description="MIP18 family-like" evidence="1">
    <location>
        <begin position="93"/>
        <end position="127"/>
    </location>
</feature>
<accession>A0ABD5WNG9</accession>
<organism evidence="2 3">
    <name type="scientific">Halorussus caseinilyticus</name>
    <dbReference type="NCBI Taxonomy" id="3034025"/>
    <lineage>
        <taxon>Archaea</taxon>
        <taxon>Methanobacteriati</taxon>
        <taxon>Methanobacteriota</taxon>
        <taxon>Stenosarchaea group</taxon>
        <taxon>Halobacteria</taxon>
        <taxon>Halobacteriales</taxon>
        <taxon>Haladaptataceae</taxon>
        <taxon>Halorussus</taxon>
    </lineage>
</organism>
<dbReference type="Proteomes" id="UP001596407">
    <property type="component" value="Unassembled WGS sequence"/>
</dbReference>
<dbReference type="InterPro" id="IPR002744">
    <property type="entry name" value="MIP18-like"/>
</dbReference>
<dbReference type="AlphaFoldDB" id="A0ABD5WNG9"/>
<protein>
    <submittedName>
        <fullName evidence="2">Metal-sulfur cluster assembly factor</fullName>
    </submittedName>
</protein>
<name>A0ABD5WNG9_9EURY</name>
<evidence type="ECO:0000313" key="3">
    <source>
        <dbReference type="Proteomes" id="UP001596407"/>
    </source>
</evidence>
<dbReference type="InterPro" id="IPR034904">
    <property type="entry name" value="FSCA_dom_sf"/>
</dbReference>
<dbReference type="EMBL" id="JBHSZH010000005">
    <property type="protein sequence ID" value="MFC7080211.1"/>
    <property type="molecule type" value="Genomic_DNA"/>
</dbReference>
<dbReference type="SUPFAM" id="SSF117916">
    <property type="entry name" value="Fe-S cluster assembly (FSCA) domain-like"/>
    <property type="match status" value="1"/>
</dbReference>
<sequence length="156" mass="16854">MPGLDDCGDPALCAYTEYVEGEEVEELPATGEGAEGVEADVWDALYGVEDPEMPVSIVDLGLIYGVEVTERVDSEAPEESRRGGETAGSYHAEVLMTLTYSGCPARDMLTDEVERSVAGVSGVESVDLRLVWSPEWSIEMVTEQGRDDLNDFGLSI</sequence>
<dbReference type="PANTHER" id="PTHR42831:SF1">
    <property type="entry name" value="FE-S PROTEIN MATURATION AUXILIARY FACTOR YITW"/>
    <property type="match status" value="1"/>
</dbReference>
<comment type="caution">
    <text evidence="2">The sequence shown here is derived from an EMBL/GenBank/DDBJ whole genome shotgun (WGS) entry which is preliminary data.</text>
</comment>
<dbReference type="Pfam" id="PF01883">
    <property type="entry name" value="FeS_assembly_P"/>
    <property type="match status" value="2"/>
</dbReference>
<dbReference type="PANTHER" id="PTHR42831">
    <property type="entry name" value="FE-S PROTEIN MATURATION AUXILIARY FACTOR YITW"/>
    <property type="match status" value="1"/>
</dbReference>
<dbReference type="Gene3D" id="3.30.300.130">
    <property type="entry name" value="Fe-S cluster assembly (FSCA)"/>
    <property type="match status" value="1"/>
</dbReference>
<reference evidence="2 3" key="1">
    <citation type="journal article" date="2019" name="Int. J. Syst. Evol. Microbiol.">
        <title>The Global Catalogue of Microorganisms (GCM) 10K type strain sequencing project: providing services to taxonomists for standard genome sequencing and annotation.</title>
        <authorList>
            <consortium name="The Broad Institute Genomics Platform"/>
            <consortium name="The Broad Institute Genome Sequencing Center for Infectious Disease"/>
            <person name="Wu L."/>
            <person name="Ma J."/>
        </authorList>
    </citation>
    <scope>NUCLEOTIDE SEQUENCE [LARGE SCALE GENOMIC DNA]</scope>
    <source>
        <strain evidence="2 3">DT72</strain>
    </source>
</reference>
<dbReference type="RefSeq" id="WP_337250846.1">
    <property type="nucleotide sequence ID" value="NZ_CP119809.1"/>
</dbReference>